<evidence type="ECO:0000313" key="2">
    <source>
        <dbReference type="EMBL" id="KAK7110899.1"/>
    </source>
</evidence>
<gene>
    <name evidence="2" type="ORF">V1264_014698</name>
</gene>
<dbReference type="Gene3D" id="3.30.1360.180">
    <property type="match status" value="1"/>
</dbReference>
<name>A0AAN9GK14_9CAEN</name>
<keyword evidence="1" id="KW-0732">Signal</keyword>
<protein>
    <recommendedName>
        <fullName evidence="4">Ectonucleotide pyrophosphatase/phosphodiesterase family member 5</fullName>
    </recommendedName>
</protein>
<dbReference type="Pfam" id="PF01663">
    <property type="entry name" value="Phosphodiest"/>
    <property type="match status" value="1"/>
</dbReference>
<dbReference type="Proteomes" id="UP001374579">
    <property type="component" value="Unassembled WGS sequence"/>
</dbReference>
<dbReference type="InterPro" id="IPR017850">
    <property type="entry name" value="Alkaline_phosphatase_core_sf"/>
</dbReference>
<keyword evidence="3" id="KW-1185">Reference proteome</keyword>
<proteinExistence type="predicted"/>
<comment type="caution">
    <text evidence="2">The sequence shown here is derived from an EMBL/GenBank/DDBJ whole genome shotgun (WGS) entry which is preliminary data.</text>
</comment>
<reference evidence="2 3" key="1">
    <citation type="submission" date="2024-02" db="EMBL/GenBank/DDBJ databases">
        <title>Chromosome-scale genome assembly of the rough periwinkle Littorina saxatilis.</title>
        <authorList>
            <person name="De Jode A."/>
            <person name="Faria R."/>
            <person name="Formenti G."/>
            <person name="Sims Y."/>
            <person name="Smith T.P."/>
            <person name="Tracey A."/>
            <person name="Wood J.M.D."/>
            <person name="Zagrodzka Z.B."/>
            <person name="Johannesson K."/>
            <person name="Butlin R.K."/>
            <person name="Leder E.H."/>
        </authorList>
    </citation>
    <scope>NUCLEOTIDE SEQUENCE [LARGE SCALE GENOMIC DNA]</scope>
    <source>
        <strain evidence="2">Snail1</strain>
        <tissue evidence="2">Muscle</tissue>
    </source>
</reference>
<evidence type="ECO:0000313" key="3">
    <source>
        <dbReference type="Proteomes" id="UP001374579"/>
    </source>
</evidence>
<feature type="chain" id="PRO_5042980708" description="Ectonucleotide pyrophosphatase/phosphodiesterase family member 5" evidence="1">
    <location>
        <begin position="16"/>
        <end position="422"/>
    </location>
</feature>
<dbReference type="PANTHER" id="PTHR10151">
    <property type="entry name" value="ECTONUCLEOTIDE PYROPHOSPHATASE/PHOSPHODIESTERASE"/>
    <property type="match status" value="1"/>
</dbReference>
<dbReference type="GO" id="GO:0016787">
    <property type="term" value="F:hydrolase activity"/>
    <property type="evidence" value="ECO:0007669"/>
    <property type="project" value="UniProtKB-ARBA"/>
</dbReference>
<dbReference type="CDD" id="cd16018">
    <property type="entry name" value="Enpp"/>
    <property type="match status" value="1"/>
</dbReference>
<dbReference type="Gene3D" id="3.40.720.10">
    <property type="entry name" value="Alkaline Phosphatase, subunit A"/>
    <property type="match status" value="1"/>
</dbReference>
<sequence>MLSLSLLLMVVVAGAEEYSGKVLLISMDGFRWDYLNKISGLGNFTRLRENSCSVDFVNNVFSTKTFPCHYSIATGLYEETHGIVSNHMYDPDHNATFSKGAGDPFWWDGGEPIWVTAERQNKTTGVFYWPGSETRIRGYLPSIYRVYDESIPFPYRVETALNWFVDNGTEFVALYFHEPDHTGHAHGPDSMSMDDKVREMDGILGLILATLEEKKLSDVNVILTSDHGMAEIDVDNRLLDLWEYLDESMVEMVPDSGTVTPILPKAGQTAKVFEAASKIPHVKAYLKDDIPAHFHYQNNPRIMPIVLISEEGWMLVKNYTDSKVSEGRGNHGYSNELPSMKPIFFAWGPDFRKGVHSKSISSLDIYPLMCRLLNIEAAPNNGSLDSTAHFLLHTPHASSAPALFAQWLCVNVVLLLCVCMVV</sequence>
<evidence type="ECO:0008006" key="4">
    <source>
        <dbReference type="Google" id="ProtNLM"/>
    </source>
</evidence>
<feature type="signal peptide" evidence="1">
    <location>
        <begin position="1"/>
        <end position="15"/>
    </location>
</feature>
<organism evidence="2 3">
    <name type="scientific">Littorina saxatilis</name>
    <dbReference type="NCBI Taxonomy" id="31220"/>
    <lineage>
        <taxon>Eukaryota</taxon>
        <taxon>Metazoa</taxon>
        <taxon>Spiralia</taxon>
        <taxon>Lophotrochozoa</taxon>
        <taxon>Mollusca</taxon>
        <taxon>Gastropoda</taxon>
        <taxon>Caenogastropoda</taxon>
        <taxon>Littorinimorpha</taxon>
        <taxon>Littorinoidea</taxon>
        <taxon>Littorinidae</taxon>
        <taxon>Littorina</taxon>
    </lineage>
</organism>
<dbReference type="PANTHER" id="PTHR10151:SF120">
    <property type="entry name" value="BIS(5'-ADENOSYL)-TRIPHOSPHATASE"/>
    <property type="match status" value="1"/>
</dbReference>
<dbReference type="SUPFAM" id="SSF53649">
    <property type="entry name" value="Alkaline phosphatase-like"/>
    <property type="match status" value="1"/>
</dbReference>
<dbReference type="InterPro" id="IPR002591">
    <property type="entry name" value="Phosphodiest/P_Trfase"/>
</dbReference>
<evidence type="ECO:0000256" key="1">
    <source>
        <dbReference type="SAM" id="SignalP"/>
    </source>
</evidence>
<accession>A0AAN9GK14</accession>
<dbReference type="AlphaFoldDB" id="A0AAN9GK14"/>
<dbReference type="EMBL" id="JBAMIC010000003">
    <property type="protein sequence ID" value="KAK7110899.1"/>
    <property type="molecule type" value="Genomic_DNA"/>
</dbReference>